<dbReference type="Proteomes" id="UP000828390">
    <property type="component" value="Unassembled WGS sequence"/>
</dbReference>
<evidence type="ECO:0000313" key="2">
    <source>
        <dbReference type="Proteomes" id="UP000828390"/>
    </source>
</evidence>
<organism evidence="1 2">
    <name type="scientific">Dreissena polymorpha</name>
    <name type="common">Zebra mussel</name>
    <name type="synonym">Mytilus polymorpha</name>
    <dbReference type="NCBI Taxonomy" id="45954"/>
    <lineage>
        <taxon>Eukaryota</taxon>
        <taxon>Metazoa</taxon>
        <taxon>Spiralia</taxon>
        <taxon>Lophotrochozoa</taxon>
        <taxon>Mollusca</taxon>
        <taxon>Bivalvia</taxon>
        <taxon>Autobranchia</taxon>
        <taxon>Heteroconchia</taxon>
        <taxon>Euheterodonta</taxon>
        <taxon>Imparidentia</taxon>
        <taxon>Neoheterodontei</taxon>
        <taxon>Myida</taxon>
        <taxon>Dreissenoidea</taxon>
        <taxon>Dreissenidae</taxon>
        <taxon>Dreissena</taxon>
    </lineage>
</organism>
<comment type="caution">
    <text evidence="1">The sequence shown here is derived from an EMBL/GenBank/DDBJ whole genome shotgun (WGS) entry which is preliminary data.</text>
</comment>
<keyword evidence="2" id="KW-1185">Reference proteome</keyword>
<dbReference type="AlphaFoldDB" id="A0A9D4HXX7"/>
<sequence length="64" mass="7450">MIDEVKCTKTDDNVDSMDIDGAKTWLESRNIKHYHVSSEDMKHLIRTIKQTQLATDPVRPFPFC</sequence>
<evidence type="ECO:0000313" key="1">
    <source>
        <dbReference type="EMBL" id="KAH3735026.1"/>
    </source>
</evidence>
<accession>A0A9D4HXX7</accession>
<name>A0A9D4HXX7_DREPO</name>
<dbReference type="EMBL" id="JAIWYP010000011">
    <property type="protein sequence ID" value="KAH3735026.1"/>
    <property type="molecule type" value="Genomic_DNA"/>
</dbReference>
<reference evidence="1" key="1">
    <citation type="journal article" date="2019" name="bioRxiv">
        <title>The Genome of the Zebra Mussel, Dreissena polymorpha: A Resource for Invasive Species Research.</title>
        <authorList>
            <person name="McCartney M.A."/>
            <person name="Auch B."/>
            <person name="Kono T."/>
            <person name="Mallez S."/>
            <person name="Zhang Y."/>
            <person name="Obille A."/>
            <person name="Becker A."/>
            <person name="Abrahante J.E."/>
            <person name="Garbe J."/>
            <person name="Badalamenti J.P."/>
            <person name="Herman A."/>
            <person name="Mangelson H."/>
            <person name="Liachko I."/>
            <person name="Sullivan S."/>
            <person name="Sone E.D."/>
            <person name="Koren S."/>
            <person name="Silverstein K.A.T."/>
            <person name="Beckman K.B."/>
            <person name="Gohl D.M."/>
        </authorList>
    </citation>
    <scope>NUCLEOTIDE SEQUENCE</scope>
    <source>
        <strain evidence="1">Duluth1</strain>
        <tissue evidence="1">Whole animal</tissue>
    </source>
</reference>
<gene>
    <name evidence="1" type="ORF">DPMN_041486</name>
</gene>
<proteinExistence type="predicted"/>
<reference evidence="1" key="2">
    <citation type="submission" date="2020-11" db="EMBL/GenBank/DDBJ databases">
        <authorList>
            <person name="McCartney M.A."/>
            <person name="Auch B."/>
            <person name="Kono T."/>
            <person name="Mallez S."/>
            <person name="Becker A."/>
            <person name="Gohl D.M."/>
            <person name="Silverstein K.A.T."/>
            <person name="Koren S."/>
            <person name="Bechman K.B."/>
            <person name="Herman A."/>
            <person name="Abrahante J.E."/>
            <person name="Garbe J."/>
        </authorList>
    </citation>
    <scope>NUCLEOTIDE SEQUENCE</scope>
    <source>
        <strain evidence="1">Duluth1</strain>
        <tissue evidence="1">Whole animal</tissue>
    </source>
</reference>
<protein>
    <submittedName>
        <fullName evidence="1">Uncharacterized protein</fullName>
    </submittedName>
</protein>